<dbReference type="PROSITE" id="PS00041">
    <property type="entry name" value="HTH_ARAC_FAMILY_1"/>
    <property type="match status" value="1"/>
</dbReference>
<organism evidence="5 6">
    <name type="scientific">Nocardioides aromaticivorans</name>
    <dbReference type="NCBI Taxonomy" id="200618"/>
    <lineage>
        <taxon>Bacteria</taxon>
        <taxon>Bacillati</taxon>
        <taxon>Actinomycetota</taxon>
        <taxon>Actinomycetes</taxon>
        <taxon>Propionibacteriales</taxon>
        <taxon>Nocardioidaceae</taxon>
        <taxon>Nocardioides</taxon>
    </lineage>
</organism>
<reference evidence="5 6" key="1">
    <citation type="submission" date="2020-07" db="EMBL/GenBank/DDBJ databases">
        <title>Sequencing the genomes of 1000 actinobacteria strains.</title>
        <authorList>
            <person name="Klenk H.-P."/>
        </authorList>
    </citation>
    <scope>NUCLEOTIDE SEQUENCE [LARGE SCALE GENOMIC DNA]</scope>
    <source>
        <strain evidence="5 6">DSM 15131</strain>
    </source>
</reference>
<keyword evidence="3" id="KW-0804">Transcription</keyword>
<comment type="caution">
    <text evidence="5">The sequence shown here is derived from an EMBL/GenBank/DDBJ whole genome shotgun (WGS) entry which is preliminary data.</text>
</comment>
<dbReference type="InterPro" id="IPR050204">
    <property type="entry name" value="AraC_XylS_family_regulators"/>
</dbReference>
<dbReference type="RefSeq" id="WP_179648743.1">
    <property type="nucleotide sequence ID" value="NZ_JACBZM010000001.1"/>
</dbReference>
<dbReference type="PANTHER" id="PTHR46796">
    <property type="entry name" value="HTH-TYPE TRANSCRIPTIONAL ACTIVATOR RHAS-RELATED"/>
    <property type="match status" value="1"/>
</dbReference>
<feature type="domain" description="HTH araC/xylS-type" evidence="4">
    <location>
        <begin position="196"/>
        <end position="299"/>
    </location>
</feature>
<dbReference type="InterPro" id="IPR018060">
    <property type="entry name" value="HTH_AraC"/>
</dbReference>
<evidence type="ECO:0000256" key="1">
    <source>
        <dbReference type="ARBA" id="ARBA00023015"/>
    </source>
</evidence>
<evidence type="ECO:0000256" key="3">
    <source>
        <dbReference type="ARBA" id="ARBA00023163"/>
    </source>
</evidence>
<accession>A0A7Y9ZHP4</accession>
<proteinExistence type="predicted"/>
<dbReference type="PROSITE" id="PS01124">
    <property type="entry name" value="HTH_ARAC_FAMILY_2"/>
    <property type="match status" value="1"/>
</dbReference>
<gene>
    <name evidence="5" type="ORF">BJ993_002115</name>
</gene>
<keyword evidence="1" id="KW-0805">Transcription regulation</keyword>
<dbReference type="PRINTS" id="PR00032">
    <property type="entry name" value="HTHARAC"/>
</dbReference>
<dbReference type="GO" id="GO:0003700">
    <property type="term" value="F:DNA-binding transcription factor activity"/>
    <property type="evidence" value="ECO:0007669"/>
    <property type="project" value="InterPro"/>
</dbReference>
<dbReference type="SMART" id="SM00342">
    <property type="entry name" value="HTH_ARAC"/>
    <property type="match status" value="1"/>
</dbReference>
<protein>
    <submittedName>
        <fullName evidence="5">AraC-like DNA-binding protein</fullName>
    </submittedName>
</protein>
<dbReference type="Pfam" id="PF14525">
    <property type="entry name" value="AraC_binding_2"/>
    <property type="match status" value="1"/>
</dbReference>
<keyword evidence="2 5" id="KW-0238">DNA-binding</keyword>
<dbReference type="InterPro" id="IPR035418">
    <property type="entry name" value="AraC-bd_2"/>
</dbReference>
<dbReference type="InterPro" id="IPR009057">
    <property type="entry name" value="Homeodomain-like_sf"/>
</dbReference>
<dbReference type="Gene3D" id="1.10.10.60">
    <property type="entry name" value="Homeodomain-like"/>
    <property type="match status" value="1"/>
</dbReference>
<dbReference type="SUPFAM" id="SSF46689">
    <property type="entry name" value="Homeodomain-like"/>
    <property type="match status" value="1"/>
</dbReference>
<sequence>MEVMEAAGPESWRRLCSETFVPLETVADTDFVGRIEHVQMGGVTISRVTCGPCVVGRSRRAIRSAPRSDVLFNVVDRGSTLLSTSRTASVLDAGHAALCAADTEYGLGMQAPAVVLTLQLDRSLLPIADDRIHAAHADPLRSTARVAVLRHFMHGVLAGSALGEDHSMPYGLIARDLLLLALNEHDEASDVVANEDSAFVMVRTHLERHFTDADLTIDQMTRRLKVSRRYVEGLFARQGLSPAAYLRSLRLARAQVILAGSSSASVAEAARLSGFSDSATFSRAFRRATGLTPTAWRRDHQLRPE</sequence>
<evidence type="ECO:0000313" key="5">
    <source>
        <dbReference type="EMBL" id="NYI45035.1"/>
    </source>
</evidence>
<dbReference type="GO" id="GO:0043565">
    <property type="term" value="F:sequence-specific DNA binding"/>
    <property type="evidence" value="ECO:0007669"/>
    <property type="project" value="InterPro"/>
</dbReference>
<evidence type="ECO:0000259" key="4">
    <source>
        <dbReference type="PROSITE" id="PS01124"/>
    </source>
</evidence>
<dbReference type="Pfam" id="PF12833">
    <property type="entry name" value="HTH_18"/>
    <property type="match status" value="1"/>
</dbReference>
<dbReference type="InterPro" id="IPR020449">
    <property type="entry name" value="Tscrpt_reg_AraC-type_HTH"/>
</dbReference>
<dbReference type="AlphaFoldDB" id="A0A7Y9ZHP4"/>
<name>A0A7Y9ZHP4_9ACTN</name>
<dbReference type="EMBL" id="JACBZM010000001">
    <property type="protein sequence ID" value="NYI45035.1"/>
    <property type="molecule type" value="Genomic_DNA"/>
</dbReference>
<dbReference type="Proteomes" id="UP000562045">
    <property type="component" value="Unassembled WGS sequence"/>
</dbReference>
<dbReference type="InterPro" id="IPR018062">
    <property type="entry name" value="HTH_AraC-typ_CS"/>
</dbReference>
<evidence type="ECO:0000313" key="6">
    <source>
        <dbReference type="Proteomes" id="UP000562045"/>
    </source>
</evidence>
<evidence type="ECO:0000256" key="2">
    <source>
        <dbReference type="ARBA" id="ARBA00023125"/>
    </source>
</evidence>